<dbReference type="OrthoDB" id="195231at2759"/>
<keyword evidence="5" id="KW-1185">Reference proteome</keyword>
<evidence type="ECO:0000256" key="1">
    <source>
        <dbReference type="SAM" id="MobiDB-lite"/>
    </source>
</evidence>
<dbReference type="HOGENOM" id="CLU_054233_0_0_1"/>
<dbReference type="STRING" id="1381753.V2XP56"/>
<dbReference type="EMBL" id="AWSO01000075">
    <property type="protein sequence ID" value="ESK95532.1"/>
    <property type="molecule type" value="Genomic_DNA"/>
</dbReference>
<feature type="chain" id="PRO_5004712389" evidence="3">
    <location>
        <begin position="20"/>
        <end position="327"/>
    </location>
</feature>
<accession>V2XP56</accession>
<evidence type="ECO:0000313" key="4">
    <source>
        <dbReference type="EMBL" id="ESK95532.1"/>
    </source>
</evidence>
<keyword evidence="2" id="KW-0472">Membrane</keyword>
<dbReference type="KEGG" id="mrr:Moror_12718"/>
<evidence type="ECO:0000313" key="5">
    <source>
        <dbReference type="Proteomes" id="UP000017559"/>
    </source>
</evidence>
<organism evidence="4 5">
    <name type="scientific">Moniliophthora roreri (strain MCA 2997)</name>
    <name type="common">Cocoa frosty pod rot fungus</name>
    <name type="synonym">Crinipellis roreri</name>
    <dbReference type="NCBI Taxonomy" id="1381753"/>
    <lineage>
        <taxon>Eukaryota</taxon>
        <taxon>Fungi</taxon>
        <taxon>Dikarya</taxon>
        <taxon>Basidiomycota</taxon>
        <taxon>Agaricomycotina</taxon>
        <taxon>Agaricomycetes</taxon>
        <taxon>Agaricomycetidae</taxon>
        <taxon>Agaricales</taxon>
        <taxon>Marasmiineae</taxon>
        <taxon>Marasmiaceae</taxon>
        <taxon>Moniliophthora</taxon>
    </lineage>
</organism>
<feature type="transmembrane region" description="Helical" evidence="2">
    <location>
        <begin position="234"/>
        <end position="258"/>
    </location>
</feature>
<keyword evidence="2" id="KW-1133">Transmembrane helix</keyword>
<feature type="region of interest" description="Disordered" evidence="1">
    <location>
        <begin position="305"/>
        <end position="327"/>
    </location>
</feature>
<feature type="signal peptide" evidence="3">
    <location>
        <begin position="1"/>
        <end position="19"/>
    </location>
</feature>
<keyword evidence="3" id="KW-0732">Signal</keyword>
<keyword evidence="2" id="KW-0812">Transmembrane</keyword>
<name>V2XP56_MONRO</name>
<dbReference type="Proteomes" id="UP000017559">
    <property type="component" value="Unassembled WGS sequence"/>
</dbReference>
<reference evidence="4 5" key="1">
    <citation type="journal article" date="2014" name="BMC Genomics">
        <title>Genome and secretome analysis of the hemibiotrophic fungal pathogen, Moniliophthora roreri, which causes frosty pod rot disease of cacao: mechanisms of the biotrophic and necrotrophic phases.</title>
        <authorList>
            <person name="Meinhardt L.W."/>
            <person name="Costa G.G.L."/>
            <person name="Thomazella D.P.T."/>
            <person name="Teixeira P.J.P.L."/>
            <person name="Carazzolle M.F."/>
            <person name="Schuster S.C."/>
            <person name="Carlson J.E."/>
            <person name="Guiltinan M.J."/>
            <person name="Mieczkowski P."/>
            <person name="Farmer A."/>
            <person name="Ramaraj T."/>
            <person name="Crozier J."/>
            <person name="Davis R.E."/>
            <person name="Shao J."/>
            <person name="Melnick R.L."/>
            <person name="Pereira G.A.G."/>
            <person name="Bailey B.A."/>
        </authorList>
    </citation>
    <scope>NUCLEOTIDE SEQUENCE [LARGE SCALE GENOMIC DNA]</scope>
    <source>
        <strain evidence="4 5">MCA 2997</strain>
    </source>
</reference>
<gene>
    <name evidence="4" type="ORF">Moror_12718</name>
</gene>
<sequence>MKRPAVWEVLSVFLWINQAYTGDANFGDSCSQSNNRLQVGTYQFYSDCDLQAYCAANSTCAYRGCRSDDFPFGYPQDSPTIPPKCPRGQFCPDEMDVCQPLLPVGSPCQLNRDDQCQGPPNFKELADHSNRALNVNGSVCLNNVCMWANATLNQECVVENIAYIAYTASGEEFIDIVSRGNCRLGLYCDSQSKRCMKNKKDGDRCDADKECESMNCLNSSFCGRDAAASFHLGVWVYAVVGVGIAAATFGTLLVLFLVHRRQRDIDREKRMQYWREQNAFHQNLNQMREAVRASILSFPGASNSPFRDGNYSDESYAPMNHQGTSKS</sequence>
<protein>
    <submittedName>
        <fullName evidence="4">Uncharacterized protein</fullName>
    </submittedName>
</protein>
<comment type="caution">
    <text evidence="4">The sequence shown here is derived from an EMBL/GenBank/DDBJ whole genome shotgun (WGS) entry which is preliminary data.</text>
</comment>
<evidence type="ECO:0000256" key="2">
    <source>
        <dbReference type="SAM" id="Phobius"/>
    </source>
</evidence>
<proteinExistence type="predicted"/>
<dbReference type="AlphaFoldDB" id="V2XP56"/>
<evidence type="ECO:0000256" key="3">
    <source>
        <dbReference type="SAM" id="SignalP"/>
    </source>
</evidence>